<name>A0AAN9FP65_CROPI</name>
<gene>
    <name evidence="1" type="ORF">RIF29_17527</name>
</gene>
<accession>A0AAN9FP65</accession>
<organism evidence="1 2">
    <name type="scientific">Crotalaria pallida</name>
    <name type="common">Smooth rattlebox</name>
    <name type="synonym">Crotalaria striata</name>
    <dbReference type="NCBI Taxonomy" id="3830"/>
    <lineage>
        <taxon>Eukaryota</taxon>
        <taxon>Viridiplantae</taxon>
        <taxon>Streptophyta</taxon>
        <taxon>Embryophyta</taxon>
        <taxon>Tracheophyta</taxon>
        <taxon>Spermatophyta</taxon>
        <taxon>Magnoliopsida</taxon>
        <taxon>eudicotyledons</taxon>
        <taxon>Gunneridae</taxon>
        <taxon>Pentapetalae</taxon>
        <taxon>rosids</taxon>
        <taxon>fabids</taxon>
        <taxon>Fabales</taxon>
        <taxon>Fabaceae</taxon>
        <taxon>Papilionoideae</taxon>
        <taxon>50 kb inversion clade</taxon>
        <taxon>genistoids sensu lato</taxon>
        <taxon>core genistoids</taxon>
        <taxon>Crotalarieae</taxon>
        <taxon>Crotalaria</taxon>
    </lineage>
</organism>
<evidence type="ECO:0000313" key="2">
    <source>
        <dbReference type="Proteomes" id="UP001372338"/>
    </source>
</evidence>
<dbReference type="Proteomes" id="UP001372338">
    <property type="component" value="Unassembled WGS sequence"/>
</dbReference>
<reference evidence="1 2" key="1">
    <citation type="submission" date="2024-01" db="EMBL/GenBank/DDBJ databases">
        <title>The genomes of 5 underutilized Papilionoideae crops provide insights into root nodulation and disease resistanc.</title>
        <authorList>
            <person name="Yuan L."/>
        </authorList>
    </citation>
    <scope>NUCLEOTIDE SEQUENCE [LARGE SCALE GENOMIC DNA]</scope>
    <source>
        <strain evidence="1">ZHUSHIDOU_FW_LH</strain>
        <tissue evidence="1">Leaf</tissue>
    </source>
</reference>
<sequence length="83" mass="9803">MAAKQKEKEKWGESNIRSTWHRSLAELKLRTCEVSPEMELNVIKNWQVRWNPPSIMVLPATDHCGKVAVNLCFYKVWLRRCMT</sequence>
<protein>
    <submittedName>
        <fullName evidence="1">Uncharacterized protein</fullName>
    </submittedName>
</protein>
<dbReference type="EMBL" id="JAYWIO010000003">
    <property type="protein sequence ID" value="KAK7276388.1"/>
    <property type="molecule type" value="Genomic_DNA"/>
</dbReference>
<comment type="caution">
    <text evidence="1">The sequence shown here is derived from an EMBL/GenBank/DDBJ whole genome shotgun (WGS) entry which is preliminary data.</text>
</comment>
<evidence type="ECO:0000313" key="1">
    <source>
        <dbReference type="EMBL" id="KAK7276388.1"/>
    </source>
</evidence>
<keyword evidence="2" id="KW-1185">Reference proteome</keyword>
<dbReference type="AlphaFoldDB" id="A0AAN9FP65"/>
<proteinExistence type="predicted"/>